<accession>A0A6P0C8M0</accession>
<proteinExistence type="predicted"/>
<dbReference type="RefSeq" id="WP_164352351.1">
    <property type="nucleotide sequence ID" value="NZ_JAABNT010000002.1"/>
</dbReference>
<organism evidence="1 2">
    <name type="scientific">Sulfitobacter sediminilitoris</name>
    <dbReference type="NCBI Taxonomy" id="2698830"/>
    <lineage>
        <taxon>Bacteria</taxon>
        <taxon>Pseudomonadati</taxon>
        <taxon>Pseudomonadota</taxon>
        <taxon>Alphaproteobacteria</taxon>
        <taxon>Rhodobacterales</taxon>
        <taxon>Roseobacteraceae</taxon>
        <taxon>Sulfitobacter</taxon>
    </lineage>
</organism>
<reference evidence="1 2" key="1">
    <citation type="submission" date="2020-01" db="EMBL/GenBank/DDBJ databases">
        <title>Sulfitobacter sediminilitoris sp. nov., isolated from a tidal flat.</title>
        <authorList>
            <person name="Park S."/>
            <person name="Yoon J.-H."/>
        </authorList>
    </citation>
    <scope>NUCLEOTIDE SEQUENCE [LARGE SCALE GENOMIC DNA]</scope>
    <source>
        <strain evidence="1 2">JBTF-M27</strain>
    </source>
</reference>
<comment type="caution">
    <text evidence="1">The sequence shown here is derived from an EMBL/GenBank/DDBJ whole genome shotgun (WGS) entry which is preliminary data.</text>
</comment>
<gene>
    <name evidence="1" type="ORF">GV827_03660</name>
</gene>
<dbReference type="AlphaFoldDB" id="A0A6P0C8M0"/>
<name>A0A6P0C8M0_9RHOB</name>
<dbReference type="EMBL" id="JAABNT010000002">
    <property type="protein sequence ID" value="NEK21498.1"/>
    <property type="molecule type" value="Genomic_DNA"/>
</dbReference>
<keyword evidence="2" id="KW-1185">Reference proteome</keyword>
<evidence type="ECO:0000313" key="1">
    <source>
        <dbReference type="EMBL" id="NEK21498.1"/>
    </source>
</evidence>
<protein>
    <submittedName>
        <fullName evidence="1">Uncharacterized protein</fullName>
    </submittedName>
</protein>
<dbReference type="Proteomes" id="UP000468591">
    <property type="component" value="Unassembled WGS sequence"/>
</dbReference>
<sequence>MSTSETVLLIYRTVILPGLGRVQVPDHMTDAEVLAELMGADAPATPKKKTKKKP</sequence>
<evidence type="ECO:0000313" key="2">
    <source>
        <dbReference type="Proteomes" id="UP000468591"/>
    </source>
</evidence>